<keyword evidence="1" id="KW-1133">Transmembrane helix</keyword>
<dbReference type="AlphaFoldDB" id="A0A198ACJ3"/>
<evidence type="ECO:0000313" key="2">
    <source>
        <dbReference type="EMBL" id="OAS18668.1"/>
    </source>
</evidence>
<proteinExistence type="predicted"/>
<feature type="transmembrane region" description="Helical" evidence="1">
    <location>
        <begin position="5"/>
        <end position="25"/>
    </location>
</feature>
<feature type="transmembrane region" description="Helical" evidence="1">
    <location>
        <begin position="45"/>
        <end position="62"/>
    </location>
</feature>
<gene>
    <name evidence="2" type="ORF">A8708_29050</name>
</gene>
<keyword evidence="3" id="KW-1185">Reference proteome</keyword>
<dbReference type="Proteomes" id="UP000078454">
    <property type="component" value="Unassembled WGS sequence"/>
</dbReference>
<dbReference type="EMBL" id="LYPB01000063">
    <property type="protein sequence ID" value="OAS18668.1"/>
    <property type="molecule type" value="Genomic_DNA"/>
</dbReference>
<dbReference type="RefSeq" id="WP_068664117.1">
    <property type="nucleotide sequence ID" value="NZ_LYPB01000063.1"/>
</dbReference>
<keyword evidence="1" id="KW-0472">Membrane</keyword>
<protein>
    <submittedName>
        <fullName evidence="2">Uncharacterized protein</fullName>
    </submittedName>
</protein>
<feature type="transmembrane region" description="Helical" evidence="1">
    <location>
        <begin position="71"/>
        <end position="92"/>
    </location>
</feature>
<evidence type="ECO:0000256" key="1">
    <source>
        <dbReference type="SAM" id="Phobius"/>
    </source>
</evidence>
<evidence type="ECO:0000313" key="3">
    <source>
        <dbReference type="Proteomes" id="UP000078454"/>
    </source>
</evidence>
<sequence length="203" mass="23743">MKRYFIAIFLLVTTLFIIRISYFIIDPLRVIFFTPTDLSDKLIESSILIFVLIIITMVYKIYYKLIHTGQFLIYLWGAVILFAVINTGPYVIENYDNKQYQKMIDEASSYYQKNLSDGFTLVTLEQHSGQTFYIFKKKDSVTKMDMNYLLELIKPLNDKEDITIELISLKDNIQSTMRYTANKEFIACRDANYAASSIPNVCF</sequence>
<comment type="caution">
    <text evidence="2">The sequence shown here is derived from an EMBL/GenBank/DDBJ whole genome shotgun (WGS) entry which is preliminary data.</text>
</comment>
<accession>A0A198ACJ3</accession>
<organism evidence="2 3">
    <name type="scientific">Paenibacillus oryzisoli</name>
    <dbReference type="NCBI Taxonomy" id="1850517"/>
    <lineage>
        <taxon>Bacteria</taxon>
        <taxon>Bacillati</taxon>
        <taxon>Bacillota</taxon>
        <taxon>Bacilli</taxon>
        <taxon>Bacillales</taxon>
        <taxon>Paenibacillaceae</taxon>
        <taxon>Paenibacillus</taxon>
    </lineage>
</organism>
<reference evidence="2 3" key="1">
    <citation type="submission" date="2016-05" db="EMBL/GenBank/DDBJ databases">
        <title>Paenibacillus sp. 1ZS3-15 nov., isolated from the rhizosphere soil.</title>
        <authorList>
            <person name="Zhang X.X."/>
            <person name="Zhang J."/>
        </authorList>
    </citation>
    <scope>NUCLEOTIDE SEQUENCE [LARGE SCALE GENOMIC DNA]</scope>
    <source>
        <strain evidence="2 3">1ZS3-15</strain>
    </source>
</reference>
<keyword evidence="1" id="KW-0812">Transmembrane</keyword>
<name>A0A198ACJ3_9BACL</name>